<reference evidence="2 3" key="1">
    <citation type="submission" date="2023-11" db="EMBL/GenBank/DDBJ databases">
        <authorList>
            <person name="Xu M."/>
            <person name="Jiang T."/>
        </authorList>
    </citation>
    <scope>NUCLEOTIDE SEQUENCE [LARGE SCALE GENOMIC DNA]</scope>
    <source>
        <strain evidence="2 3">SD</strain>
    </source>
</reference>
<organism evidence="2 3">
    <name type="scientific">Patulibacter brassicae</name>
    <dbReference type="NCBI Taxonomy" id="1705717"/>
    <lineage>
        <taxon>Bacteria</taxon>
        <taxon>Bacillati</taxon>
        <taxon>Actinomycetota</taxon>
        <taxon>Thermoleophilia</taxon>
        <taxon>Solirubrobacterales</taxon>
        <taxon>Patulibacteraceae</taxon>
        <taxon>Patulibacter</taxon>
    </lineage>
</organism>
<dbReference type="Gene3D" id="2.60.40.420">
    <property type="entry name" value="Cupredoxins - blue copper proteins"/>
    <property type="match status" value="1"/>
</dbReference>
<gene>
    <name evidence="2" type="ORF">SK069_14300</name>
</gene>
<evidence type="ECO:0000256" key="1">
    <source>
        <dbReference type="ARBA" id="ARBA00022723"/>
    </source>
</evidence>
<evidence type="ECO:0008006" key="4">
    <source>
        <dbReference type="Google" id="ProtNLM"/>
    </source>
</evidence>
<evidence type="ECO:0000313" key="3">
    <source>
        <dbReference type="Proteomes" id="UP001277761"/>
    </source>
</evidence>
<dbReference type="InterPro" id="IPR008972">
    <property type="entry name" value="Cupredoxin"/>
</dbReference>
<dbReference type="EMBL" id="JAXAVX010000008">
    <property type="protein sequence ID" value="MDX8152773.1"/>
    <property type="molecule type" value="Genomic_DNA"/>
</dbReference>
<sequence length="127" mass="13966">MTLRLPLLLLTALLAVAGLTLVRPVEAAAPSRVFITATEHHLGLSRTSVKAGTLIVQMRNQGEDLHDVQLVRLSRTGRATGRTYRMRTLAPGELGELTLRVRAGRYRLTCTIAGHARMGMRATLRVR</sequence>
<name>A0ABU4VLR9_9ACTN</name>
<comment type="caution">
    <text evidence="2">The sequence shown here is derived from an EMBL/GenBank/DDBJ whole genome shotgun (WGS) entry which is preliminary data.</text>
</comment>
<accession>A0ABU4VLR9</accession>
<keyword evidence="1" id="KW-0479">Metal-binding</keyword>
<protein>
    <recommendedName>
        <fullName evidence="4">EfeO-type cupredoxin-like domain-containing protein</fullName>
    </recommendedName>
</protein>
<dbReference type="SUPFAM" id="SSF49503">
    <property type="entry name" value="Cupredoxins"/>
    <property type="match status" value="1"/>
</dbReference>
<dbReference type="Proteomes" id="UP001277761">
    <property type="component" value="Unassembled WGS sequence"/>
</dbReference>
<dbReference type="RefSeq" id="WP_319954929.1">
    <property type="nucleotide sequence ID" value="NZ_JAXAVX010000008.1"/>
</dbReference>
<proteinExistence type="predicted"/>
<dbReference type="PROSITE" id="PS00079">
    <property type="entry name" value="MULTICOPPER_OXIDASE1"/>
    <property type="match status" value="1"/>
</dbReference>
<dbReference type="InterPro" id="IPR033138">
    <property type="entry name" value="Cu_oxidase_CS"/>
</dbReference>
<keyword evidence="3" id="KW-1185">Reference proteome</keyword>
<evidence type="ECO:0000313" key="2">
    <source>
        <dbReference type="EMBL" id="MDX8152773.1"/>
    </source>
</evidence>